<feature type="disulfide bond" evidence="8">
    <location>
        <begin position="380"/>
        <end position="397"/>
    </location>
</feature>
<dbReference type="InterPro" id="IPR008211">
    <property type="entry name" value="Laminin_N"/>
</dbReference>
<dbReference type="Proteomes" id="UP000663823">
    <property type="component" value="Unassembled WGS sequence"/>
</dbReference>
<dbReference type="GO" id="GO:0016358">
    <property type="term" value="P:dendrite development"/>
    <property type="evidence" value="ECO:0007669"/>
    <property type="project" value="TreeGrafter"/>
</dbReference>
<comment type="subcellular location">
    <subcellularLocation>
        <location evidence="1">Secreted</location>
    </subcellularLocation>
</comment>
<keyword evidence="4" id="KW-0677">Repeat</keyword>
<evidence type="ECO:0000256" key="7">
    <source>
        <dbReference type="ARBA" id="ARBA00023292"/>
    </source>
</evidence>
<dbReference type="EMBL" id="CAJNOH010000079">
    <property type="protein sequence ID" value="CAF0847925.1"/>
    <property type="molecule type" value="Genomic_DNA"/>
</dbReference>
<dbReference type="EMBL" id="CAJOBE010000018">
    <property type="protein sequence ID" value="CAF3540549.1"/>
    <property type="molecule type" value="Genomic_DNA"/>
</dbReference>
<dbReference type="EMBL" id="CAJNOT010000119">
    <property type="protein sequence ID" value="CAF0849297.1"/>
    <property type="molecule type" value="Genomic_DNA"/>
</dbReference>
<dbReference type="EMBL" id="CAJOBD010000507">
    <property type="protein sequence ID" value="CAF3680156.1"/>
    <property type="molecule type" value="Genomic_DNA"/>
</dbReference>
<feature type="disulfide bond" evidence="8">
    <location>
        <begin position="378"/>
        <end position="390"/>
    </location>
</feature>
<feature type="chain" id="PRO_5036234083" description="Netrin-1" evidence="9">
    <location>
        <begin position="20"/>
        <end position="608"/>
    </location>
</feature>
<evidence type="ECO:0000313" key="18">
    <source>
        <dbReference type="EMBL" id="CAF3540549.1"/>
    </source>
</evidence>
<dbReference type="FunFam" id="2.10.25.10:FF:000048">
    <property type="entry name" value="Netrin 3"/>
    <property type="match status" value="1"/>
</dbReference>
<evidence type="ECO:0000259" key="12">
    <source>
        <dbReference type="PROSITE" id="PS51117"/>
    </source>
</evidence>
<feature type="disulfide bond" evidence="8">
    <location>
        <begin position="399"/>
        <end position="408"/>
    </location>
</feature>
<evidence type="ECO:0000313" key="13">
    <source>
        <dbReference type="EMBL" id="CAF0847925.1"/>
    </source>
</evidence>
<dbReference type="EMBL" id="CAJOAX010000067">
    <property type="protein sequence ID" value="CAF3498058.1"/>
    <property type="molecule type" value="Genomic_DNA"/>
</dbReference>
<dbReference type="EMBL" id="CAJNOO010001056">
    <property type="protein sequence ID" value="CAF1087644.1"/>
    <property type="molecule type" value="Genomic_DNA"/>
</dbReference>
<evidence type="ECO:0000313" key="20">
    <source>
        <dbReference type="Proteomes" id="UP000663836"/>
    </source>
</evidence>
<accession>A0A818T0X1</accession>
<dbReference type="SUPFAM" id="SSF50242">
    <property type="entry name" value="TIMP-like"/>
    <property type="match status" value="1"/>
</dbReference>
<evidence type="ECO:0000313" key="14">
    <source>
        <dbReference type="EMBL" id="CAF0849297.1"/>
    </source>
</evidence>
<evidence type="ECO:0008006" key="21">
    <source>
        <dbReference type="Google" id="ProtNLM"/>
    </source>
</evidence>
<evidence type="ECO:0000256" key="6">
    <source>
        <dbReference type="ARBA" id="ARBA00023180"/>
    </source>
</evidence>
<keyword evidence="2" id="KW-0964">Secreted</keyword>
<dbReference type="SMART" id="SM00136">
    <property type="entry name" value="LamNT"/>
    <property type="match status" value="1"/>
</dbReference>
<dbReference type="GO" id="GO:0008045">
    <property type="term" value="P:motor neuron axon guidance"/>
    <property type="evidence" value="ECO:0007669"/>
    <property type="project" value="TreeGrafter"/>
</dbReference>
<feature type="disulfide bond" evidence="8">
    <location>
        <begin position="411"/>
        <end position="425"/>
    </location>
</feature>
<dbReference type="GO" id="GO:0005576">
    <property type="term" value="C:extracellular region"/>
    <property type="evidence" value="ECO:0007669"/>
    <property type="project" value="UniProtKB-SubCell"/>
</dbReference>
<keyword evidence="5 8" id="KW-1015">Disulfide bond</keyword>
<dbReference type="GO" id="GO:0005604">
    <property type="term" value="C:basement membrane"/>
    <property type="evidence" value="ECO:0007669"/>
    <property type="project" value="TreeGrafter"/>
</dbReference>
<dbReference type="Pfam" id="PF00055">
    <property type="entry name" value="Laminin_N"/>
    <property type="match status" value="1"/>
</dbReference>
<evidence type="ECO:0000256" key="2">
    <source>
        <dbReference type="ARBA" id="ARBA00022525"/>
    </source>
</evidence>
<feature type="signal peptide" evidence="9">
    <location>
        <begin position="1"/>
        <end position="19"/>
    </location>
</feature>
<dbReference type="InterPro" id="IPR008993">
    <property type="entry name" value="TIMP-like_OB-fold"/>
</dbReference>
<dbReference type="PANTHER" id="PTHR10574">
    <property type="entry name" value="NETRIN/LAMININ-RELATED"/>
    <property type="match status" value="1"/>
</dbReference>
<dbReference type="PROSITE" id="PS50027">
    <property type="entry name" value="EGF_LAM_2"/>
    <property type="match status" value="1"/>
</dbReference>
<feature type="domain" description="Laminin N-terminal" evidence="12">
    <location>
        <begin position="40"/>
        <end position="258"/>
    </location>
</feature>
<name>A0A818T0X1_9BILA</name>
<dbReference type="GO" id="GO:0009888">
    <property type="term" value="P:tissue development"/>
    <property type="evidence" value="ECO:0007669"/>
    <property type="project" value="TreeGrafter"/>
</dbReference>
<dbReference type="Pfam" id="PF01759">
    <property type="entry name" value="NTR"/>
    <property type="match status" value="1"/>
</dbReference>
<dbReference type="Pfam" id="PF00053">
    <property type="entry name" value="EGF_laminin"/>
    <property type="match status" value="1"/>
</dbReference>
<dbReference type="GO" id="GO:0009887">
    <property type="term" value="P:animal organ morphogenesis"/>
    <property type="evidence" value="ECO:0007669"/>
    <property type="project" value="TreeGrafter"/>
</dbReference>
<dbReference type="Proteomes" id="UP000663836">
    <property type="component" value="Unassembled WGS sequence"/>
</dbReference>
<dbReference type="Proteomes" id="UP000663889">
    <property type="component" value="Unassembled WGS sequence"/>
</dbReference>
<dbReference type="SMART" id="SM00180">
    <property type="entry name" value="EGF_Lam"/>
    <property type="match status" value="3"/>
</dbReference>
<dbReference type="Pfam" id="PF24973">
    <property type="entry name" value="EGF_LMN_ATRN"/>
    <property type="match status" value="2"/>
</dbReference>
<dbReference type="Proteomes" id="UP000663874">
    <property type="component" value="Unassembled WGS sequence"/>
</dbReference>
<feature type="domain" description="Laminin EGF-like" evidence="10">
    <location>
        <begin position="378"/>
        <end position="427"/>
    </location>
</feature>
<dbReference type="InterPro" id="IPR050440">
    <property type="entry name" value="Laminin/Netrin_ECM"/>
</dbReference>
<evidence type="ECO:0000313" key="19">
    <source>
        <dbReference type="EMBL" id="CAF3680156.1"/>
    </source>
</evidence>
<dbReference type="Gene3D" id="2.40.50.120">
    <property type="match status" value="1"/>
</dbReference>
<dbReference type="SMART" id="SM00643">
    <property type="entry name" value="C345C"/>
    <property type="match status" value="1"/>
</dbReference>
<evidence type="ECO:0000313" key="17">
    <source>
        <dbReference type="EMBL" id="CAF3498058.1"/>
    </source>
</evidence>
<dbReference type="SUPFAM" id="SSF57196">
    <property type="entry name" value="EGF/Laminin"/>
    <property type="match status" value="3"/>
</dbReference>
<keyword evidence="3 9" id="KW-0732">Signal</keyword>
<dbReference type="InterPro" id="IPR056863">
    <property type="entry name" value="LMN_ATRN_NET-like_EGF"/>
</dbReference>
<dbReference type="AlphaFoldDB" id="A0A818T0X1"/>
<evidence type="ECO:0000256" key="8">
    <source>
        <dbReference type="PROSITE-ProRule" id="PRU00460"/>
    </source>
</evidence>
<evidence type="ECO:0000256" key="5">
    <source>
        <dbReference type="ARBA" id="ARBA00023157"/>
    </source>
</evidence>
<evidence type="ECO:0000256" key="3">
    <source>
        <dbReference type="ARBA" id="ARBA00022729"/>
    </source>
</evidence>
<organism evidence="19 20">
    <name type="scientific">Rotaria sordida</name>
    <dbReference type="NCBI Taxonomy" id="392033"/>
    <lineage>
        <taxon>Eukaryota</taxon>
        <taxon>Metazoa</taxon>
        <taxon>Spiralia</taxon>
        <taxon>Gnathifera</taxon>
        <taxon>Rotifera</taxon>
        <taxon>Eurotatoria</taxon>
        <taxon>Bdelloidea</taxon>
        <taxon>Philodinida</taxon>
        <taxon>Philodinidae</taxon>
        <taxon>Rotaria</taxon>
    </lineage>
</organism>
<dbReference type="PANTHER" id="PTHR10574:SF365">
    <property type="entry name" value="NETRIN-A-RELATED"/>
    <property type="match status" value="1"/>
</dbReference>
<dbReference type="Proteomes" id="UP000663854">
    <property type="component" value="Unassembled WGS sequence"/>
</dbReference>
<dbReference type="Gene3D" id="2.60.120.260">
    <property type="entry name" value="Galactose-binding domain-like"/>
    <property type="match status" value="1"/>
</dbReference>
<dbReference type="Proteomes" id="UP000663882">
    <property type="component" value="Unassembled WGS sequence"/>
</dbReference>
<dbReference type="EMBL" id="CAJNOU010000421">
    <property type="protein sequence ID" value="CAF0992786.1"/>
    <property type="molecule type" value="Genomic_DNA"/>
</dbReference>
<dbReference type="InterPro" id="IPR001134">
    <property type="entry name" value="Netrin_domain"/>
</dbReference>
<proteinExistence type="predicted"/>
<evidence type="ECO:0000313" key="15">
    <source>
        <dbReference type="EMBL" id="CAF0992786.1"/>
    </source>
</evidence>
<dbReference type="PROSITE" id="PS01248">
    <property type="entry name" value="EGF_LAM_1"/>
    <property type="match status" value="1"/>
</dbReference>
<evidence type="ECO:0000313" key="16">
    <source>
        <dbReference type="EMBL" id="CAF1087644.1"/>
    </source>
</evidence>
<dbReference type="PROSITE" id="PS50189">
    <property type="entry name" value="NTR"/>
    <property type="match status" value="1"/>
</dbReference>
<feature type="domain" description="NTR" evidence="11">
    <location>
        <begin position="484"/>
        <end position="608"/>
    </location>
</feature>
<dbReference type="FunFam" id="2.10.25.10:FF:000081">
    <property type="entry name" value="Netrin 1"/>
    <property type="match status" value="1"/>
</dbReference>
<dbReference type="OrthoDB" id="9972745at2759"/>
<dbReference type="CDD" id="cd00055">
    <property type="entry name" value="EGF_Lam"/>
    <property type="match status" value="3"/>
</dbReference>
<sequence>MFLTKLIYLLLFLSSLCTANRWYRMFYSNHDDSCIDRHNRYQRCIPDFINAAFRKTIYATSTCGNPIKEYCSNKNICHLCDSSQINTSYPIDYLTDINNPNNLTCWQSNFIKSGENVSLLLSLNKKFELTYISLQFCSDTKPDSMAIYKSMDMGLSWIPLQYYSDNCEEIFNKSSHGIITHSNEQEALCVDTKLQLSSSISESRIAFSTLEGRPSAYEFDTSPVLQDWVTATDIKIVLLLSNTDKKYYSIADFAVGGRCKCNGHASKCITNSDGRLVCDCKHNTAGDDCERCKDFHYDRPWARATPRDANECIACNCNNHSRQCRFNKELYLLSGRKSGGICIQCKHNTVGRHCSYCKETFYRDPNLPIIHPEICKECNCHPVGSRGKVCNQTTGQCLCKDGVTGLRCDRCMKGYQQTKSPVAPCIKTYDFQLPTLYNTYHRQDRTNDYHEQDADIYNNPTTASTTTHQTLVQYNPSIDMEEYCGACRYYSHRLHFKKYCKRDYTIHARVTNRHDAGQWVSYLLTIIRVYKDRLNRIQDSEQWVWVLRKDVQCSCPRLKLDRQYLLMGFYDQVQTSLSLDRISVVIQWRPRMEQRMNRFRQLELNKKC</sequence>
<dbReference type="Proteomes" id="UP000663864">
    <property type="component" value="Unassembled WGS sequence"/>
</dbReference>
<dbReference type="PROSITE" id="PS51117">
    <property type="entry name" value="LAMININ_NTER"/>
    <property type="match status" value="1"/>
</dbReference>
<keyword evidence="6" id="KW-0325">Glycoprotein</keyword>
<dbReference type="InterPro" id="IPR002049">
    <property type="entry name" value="LE_dom"/>
</dbReference>
<dbReference type="InterPro" id="IPR018933">
    <property type="entry name" value="Netrin_module_non-TIMP"/>
</dbReference>
<dbReference type="Gene3D" id="2.10.25.10">
    <property type="entry name" value="Laminin"/>
    <property type="match status" value="2"/>
</dbReference>
<evidence type="ECO:0000259" key="11">
    <source>
        <dbReference type="PROSITE" id="PS50189"/>
    </source>
</evidence>
<reference evidence="19" key="1">
    <citation type="submission" date="2021-02" db="EMBL/GenBank/DDBJ databases">
        <authorList>
            <person name="Nowell W R."/>
        </authorList>
    </citation>
    <scope>NUCLEOTIDE SEQUENCE</scope>
</reference>
<comment type="caution">
    <text evidence="19">The sequence shown here is derived from an EMBL/GenBank/DDBJ whole genome shotgun (WGS) entry which is preliminary data.</text>
</comment>
<dbReference type="CDD" id="cd03579">
    <property type="entry name" value="NTR_netrin-1_like"/>
    <property type="match status" value="1"/>
</dbReference>
<evidence type="ECO:0000256" key="9">
    <source>
        <dbReference type="SAM" id="SignalP"/>
    </source>
</evidence>
<evidence type="ECO:0000256" key="4">
    <source>
        <dbReference type="ARBA" id="ARBA00022737"/>
    </source>
</evidence>
<gene>
    <name evidence="18" type="ORF">FNK824_LOCUS440</name>
    <name evidence="19" type="ORF">JBS370_LOCUS8145</name>
    <name evidence="17" type="ORF">OTI717_LOCUS1540</name>
    <name evidence="13" type="ORF">PYM288_LOCUS6910</name>
    <name evidence="16" type="ORF">RFH988_LOCUS18630</name>
    <name evidence="15" type="ORF">SEV965_LOCUS10362</name>
    <name evidence="14" type="ORF">ZHD862_LOCUS4788</name>
</gene>
<keyword evidence="7 8" id="KW-0424">Laminin EGF-like domain</keyword>
<protein>
    <recommendedName>
        <fullName evidence="21">Netrin-1</fullName>
    </recommendedName>
</protein>
<evidence type="ECO:0000256" key="1">
    <source>
        <dbReference type="ARBA" id="ARBA00004613"/>
    </source>
</evidence>
<evidence type="ECO:0000259" key="10">
    <source>
        <dbReference type="PROSITE" id="PS50027"/>
    </source>
</evidence>